<evidence type="ECO:0000259" key="5">
    <source>
        <dbReference type="Pfam" id="PF25137"/>
    </source>
</evidence>
<dbReference type="FunFam" id="3.40.50.1970:FF:000003">
    <property type="entry name" value="Alcohol dehydrogenase, iron-containing"/>
    <property type="match status" value="1"/>
</dbReference>
<dbReference type="Pfam" id="PF00465">
    <property type="entry name" value="Fe-ADH"/>
    <property type="match status" value="1"/>
</dbReference>
<dbReference type="PROSITE" id="PS00060">
    <property type="entry name" value="ADH_IRON_2"/>
    <property type="match status" value="1"/>
</dbReference>
<proteinExistence type="inferred from homology"/>
<dbReference type="SUPFAM" id="SSF56796">
    <property type="entry name" value="Dehydroquinate synthase-like"/>
    <property type="match status" value="1"/>
</dbReference>
<keyword evidence="3" id="KW-0520">NAD</keyword>
<dbReference type="GO" id="GO:0004022">
    <property type="term" value="F:alcohol dehydrogenase (NAD+) activity"/>
    <property type="evidence" value="ECO:0007669"/>
    <property type="project" value="UniProtKB-ARBA"/>
</dbReference>
<dbReference type="CDD" id="cd14865">
    <property type="entry name" value="Fe-ADH-like"/>
    <property type="match status" value="1"/>
</dbReference>
<dbReference type="InterPro" id="IPR018211">
    <property type="entry name" value="ADH_Fe_CS"/>
</dbReference>
<comment type="similarity">
    <text evidence="1">Belongs to the iron-containing alcohol dehydrogenase family.</text>
</comment>
<dbReference type="STRING" id="360412.LARV_01450"/>
<dbReference type="GO" id="GO:0046872">
    <property type="term" value="F:metal ion binding"/>
    <property type="evidence" value="ECO:0007669"/>
    <property type="project" value="InterPro"/>
</dbReference>
<feature type="domain" description="Alcohol dehydrogenase iron-type/glycerol dehydrogenase GldA" evidence="4">
    <location>
        <begin position="11"/>
        <end position="180"/>
    </location>
</feature>
<evidence type="ECO:0000313" key="7">
    <source>
        <dbReference type="Proteomes" id="UP000055060"/>
    </source>
</evidence>
<protein>
    <submittedName>
        <fullName evidence="6">Alcohol dehydrogenase, class IV</fullName>
    </submittedName>
</protein>
<dbReference type="AlphaFoldDB" id="A0A0S7B884"/>
<dbReference type="PANTHER" id="PTHR11496">
    <property type="entry name" value="ALCOHOL DEHYDROGENASE"/>
    <property type="match status" value="1"/>
</dbReference>
<evidence type="ECO:0000256" key="3">
    <source>
        <dbReference type="ARBA" id="ARBA00023027"/>
    </source>
</evidence>
<dbReference type="Gene3D" id="3.40.50.1970">
    <property type="match status" value="1"/>
</dbReference>
<dbReference type="EMBL" id="DF967972">
    <property type="protein sequence ID" value="GAP13695.1"/>
    <property type="molecule type" value="Genomic_DNA"/>
</dbReference>
<organism evidence="6">
    <name type="scientific">Longilinea arvoryzae</name>
    <dbReference type="NCBI Taxonomy" id="360412"/>
    <lineage>
        <taxon>Bacteria</taxon>
        <taxon>Bacillati</taxon>
        <taxon>Chloroflexota</taxon>
        <taxon>Anaerolineae</taxon>
        <taxon>Anaerolineales</taxon>
        <taxon>Anaerolineaceae</taxon>
        <taxon>Longilinea</taxon>
    </lineage>
</organism>
<dbReference type="OrthoDB" id="9815791at2"/>
<dbReference type="InterPro" id="IPR001670">
    <property type="entry name" value="ADH_Fe/GldA"/>
</dbReference>
<evidence type="ECO:0000256" key="2">
    <source>
        <dbReference type="ARBA" id="ARBA00023002"/>
    </source>
</evidence>
<dbReference type="RefSeq" id="WP_075073016.1">
    <property type="nucleotide sequence ID" value="NZ_DF967972.1"/>
</dbReference>
<dbReference type="Pfam" id="PF25137">
    <property type="entry name" value="ADH_Fe_C"/>
    <property type="match status" value="1"/>
</dbReference>
<name>A0A0S7B884_9CHLR</name>
<sequence length="394" mass="41850">MLPNYYEFSFPVKIISGHKALNNLPAELVQAGVAHPMIITDPGVARAGLSNVVLDAFAESGITIGAFYDQTPPESSTLIVNDLAGVYRDKKCDCLIAVGGGSVIDTAKGVNILVTHGGDDVRDFRGAETLAGPLRPFYTVPTTSGTGSEATNSAVIADPEKGVKMLFVSEFLLPRAAILDSRMTLTLPPKLTAATGMDALTHAMESYISIQKNPMSDAYAFQAIRLVGRNLRRVTAHPQDQDGRLALANASTMAGTAFSNSMVGCVHSMGHATGAVGHIPHGIAMNIFLPFGLEFNLPRCAEGIGEMLLPLAGPEIYAATPAAERPAQTIAEVKRLKDDLFELCGLPRTLKEAGVGWDKMERIAQLAINDASAMMNAMELTVPAALKILEKAYE</sequence>
<dbReference type="InterPro" id="IPR039697">
    <property type="entry name" value="Alcohol_dehydrogenase_Fe"/>
</dbReference>
<accession>A0A0S7B884</accession>
<evidence type="ECO:0000313" key="6">
    <source>
        <dbReference type="EMBL" id="GAP13695.1"/>
    </source>
</evidence>
<gene>
    <name evidence="6" type="ORF">LARV_01450</name>
</gene>
<keyword evidence="7" id="KW-1185">Reference proteome</keyword>
<dbReference type="InterPro" id="IPR056798">
    <property type="entry name" value="ADH_Fe_C"/>
</dbReference>
<dbReference type="Proteomes" id="UP000055060">
    <property type="component" value="Unassembled WGS sequence"/>
</dbReference>
<feature type="domain" description="Fe-containing alcohol dehydrogenase-like C-terminal" evidence="5">
    <location>
        <begin position="192"/>
        <end position="393"/>
    </location>
</feature>
<reference evidence="6" key="1">
    <citation type="submission" date="2015-07" db="EMBL/GenBank/DDBJ databases">
        <title>Draft Genome Sequences of Anaerolinea thermolimosa IMO-1, Bellilinea caldifistulae GOMI-1, Leptolinea tardivitalis YMTK-2, Levilinea saccharolytica KIBI-1,Longilinea arvoryzae KOME-1, Previously Described as Members of the Anaerolineaceae (Chloroflexi).</title>
        <authorList>
            <person name="Sekiguchi Y."/>
            <person name="Ohashi A."/>
            <person name="Matsuura N."/>
            <person name="Tourlousse M.D."/>
        </authorList>
    </citation>
    <scope>NUCLEOTIDE SEQUENCE [LARGE SCALE GENOMIC DNA]</scope>
    <source>
        <strain evidence="6">KOME-1</strain>
    </source>
</reference>
<dbReference type="PANTHER" id="PTHR11496:SF102">
    <property type="entry name" value="ALCOHOL DEHYDROGENASE 4"/>
    <property type="match status" value="1"/>
</dbReference>
<evidence type="ECO:0000259" key="4">
    <source>
        <dbReference type="Pfam" id="PF00465"/>
    </source>
</evidence>
<dbReference type="PROSITE" id="PS00913">
    <property type="entry name" value="ADH_IRON_1"/>
    <property type="match status" value="1"/>
</dbReference>
<keyword evidence="2" id="KW-0560">Oxidoreductase</keyword>
<evidence type="ECO:0000256" key="1">
    <source>
        <dbReference type="ARBA" id="ARBA00007358"/>
    </source>
</evidence>
<dbReference type="Gene3D" id="1.20.1090.10">
    <property type="entry name" value="Dehydroquinate synthase-like - alpha domain"/>
    <property type="match status" value="1"/>
</dbReference>